<feature type="region of interest" description="Disordered" evidence="1">
    <location>
        <begin position="49"/>
        <end position="85"/>
    </location>
</feature>
<reference evidence="2" key="1">
    <citation type="submission" date="2016-04" db="EMBL/GenBank/DDBJ databases">
        <authorList>
            <person name="Evans L.H."/>
            <person name="Alamgir A."/>
            <person name="Owens N."/>
            <person name="Weber N.D."/>
            <person name="Virtaneva K."/>
            <person name="Barbian K."/>
            <person name="Babar A."/>
            <person name="Rosenke K."/>
        </authorList>
    </citation>
    <scope>NUCLEOTIDE SEQUENCE [LARGE SCALE GENOMIC DNA]</scope>
    <source>
        <strain evidence="2">CBS 101.48</strain>
    </source>
</reference>
<evidence type="ECO:0000313" key="3">
    <source>
        <dbReference type="Proteomes" id="UP000078561"/>
    </source>
</evidence>
<proteinExistence type="predicted"/>
<dbReference type="EMBL" id="LT552047">
    <property type="protein sequence ID" value="SAL97899.1"/>
    <property type="molecule type" value="Genomic_DNA"/>
</dbReference>
<dbReference type="OrthoDB" id="2270271at2759"/>
<organism evidence="2">
    <name type="scientific">Absidia glauca</name>
    <name type="common">Pin mould</name>
    <dbReference type="NCBI Taxonomy" id="4829"/>
    <lineage>
        <taxon>Eukaryota</taxon>
        <taxon>Fungi</taxon>
        <taxon>Fungi incertae sedis</taxon>
        <taxon>Mucoromycota</taxon>
        <taxon>Mucoromycotina</taxon>
        <taxon>Mucoromycetes</taxon>
        <taxon>Mucorales</taxon>
        <taxon>Cunninghamellaceae</taxon>
        <taxon>Absidia</taxon>
    </lineage>
</organism>
<keyword evidence="3" id="KW-1185">Reference proteome</keyword>
<protein>
    <submittedName>
        <fullName evidence="2">Uncharacterized protein</fullName>
    </submittedName>
</protein>
<gene>
    <name evidence="2" type="primary">ABSGL_03426.1 scaffold 4609</name>
</gene>
<sequence length="120" mass="13833">MISLTQTWYKFTQQLRRKRSLQSHESSKSVRFYHVDTVFYTHSSIEYDRTPSAELSEEDYLDDESDDDDDDDTLPPSPSSSIFTHSSFLPATATTTCFDEKVLVFDDHSPAWEKPLTSPV</sequence>
<feature type="compositionally biased region" description="Acidic residues" evidence="1">
    <location>
        <begin position="55"/>
        <end position="73"/>
    </location>
</feature>
<dbReference type="AlphaFoldDB" id="A0A163KS50"/>
<evidence type="ECO:0000313" key="2">
    <source>
        <dbReference type="EMBL" id="SAL97899.1"/>
    </source>
</evidence>
<dbReference type="Proteomes" id="UP000078561">
    <property type="component" value="Unassembled WGS sequence"/>
</dbReference>
<accession>A0A163KS50</accession>
<dbReference type="InParanoid" id="A0A163KS50"/>
<evidence type="ECO:0000256" key="1">
    <source>
        <dbReference type="SAM" id="MobiDB-lite"/>
    </source>
</evidence>
<name>A0A163KS50_ABSGL</name>